<proteinExistence type="predicted"/>
<evidence type="ECO:0000313" key="2">
    <source>
        <dbReference type="EMBL" id="CAG1836912.1"/>
    </source>
</evidence>
<feature type="chain" id="PRO_5036407928" evidence="1">
    <location>
        <begin position="25"/>
        <end position="72"/>
    </location>
</feature>
<dbReference type="Proteomes" id="UP000012960">
    <property type="component" value="Unplaced"/>
</dbReference>
<accession>A0A804KQC4</accession>
<evidence type="ECO:0000313" key="3">
    <source>
        <dbReference type="EnsemblPlants" id="Ma09_p30160.1"/>
    </source>
</evidence>
<name>A0A804KQC4_MUSAM</name>
<dbReference type="EnsemblPlants" id="Ma09_t30160.1">
    <property type="protein sequence ID" value="Ma09_p30160.1"/>
    <property type="gene ID" value="Ma09_g30160"/>
</dbReference>
<dbReference type="AlphaFoldDB" id="A0A804KQC4"/>
<evidence type="ECO:0000313" key="4">
    <source>
        <dbReference type="Proteomes" id="UP000012960"/>
    </source>
</evidence>
<gene>
    <name evidence="2" type="ORF">GSMUA_248810.1</name>
</gene>
<sequence>MESLTLVPCFVCFLVLCLRDDDEGMMVEPFKAIGHEIFKNDLLLLLSVWDFVQSISANLRFLTCLQNDLLLL</sequence>
<dbReference type="EMBL" id="HG996474">
    <property type="protein sequence ID" value="CAG1836912.1"/>
    <property type="molecule type" value="Genomic_DNA"/>
</dbReference>
<protein>
    <submittedName>
        <fullName evidence="2">(wild Malaysian banana) hypothetical protein</fullName>
    </submittedName>
</protein>
<feature type="signal peptide" evidence="1">
    <location>
        <begin position="1"/>
        <end position="24"/>
    </location>
</feature>
<keyword evidence="4" id="KW-1185">Reference proteome</keyword>
<reference evidence="3" key="2">
    <citation type="submission" date="2021-05" db="UniProtKB">
        <authorList>
            <consortium name="EnsemblPlants"/>
        </authorList>
    </citation>
    <scope>IDENTIFICATION</scope>
    <source>
        <strain evidence="3">subsp. malaccensis</strain>
    </source>
</reference>
<organism evidence="3 4">
    <name type="scientific">Musa acuminata subsp. malaccensis</name>
    <name type="common">Wild banana</name>
    <name type="synonym">Musa malaccensis</name>
    <dbReference type="NCBI Taxonomy" id="214687"/>
    <lineage>
        <taxon>Eukaryota</taxon>
        <taxon>Viridiplantae</taxon>
        <taxon>Streptophyta</taxon>
        <taxon>Embryophyta</taxon>
        <taxon>Tracheophyta</taxon>
        <taxon>Spermatophyta</taxon>
        <taxon>Magnoliopsida</taxon>
        <taxon>Liliopsida</taxon>
        <taxon>Zingiberales</taxon>
        <taxon>Musaceae</taxon>
        <taxon>Musa</taxon>
    </lineage>
</organism>
<reference evidence="2" key="1">
    <citation type="submission" date="2021-03" db="EMBL/GenBank/DDBJ databases">
        <authorList>
            <consortium name="Genoscope - CEA"/>
            <person name="William W."/>
        </authorList>
    </citation>
    <scope>NUCLEOTIDE SEQUENCE</scope>
    <source>
        <strain evidence="2">Doubled-haploid Pahang</strain>
    </source>
</reference>
<dbReference type="InParanoid" id="A0A804KQC4"/>
<dbReference type="Gramene" id="Ma09_t30160.1">
    <property type="protein sequence ID" value="Ma09_p30160.1"/>
    <property type="gene ID" value="Ma09_g30160"/>
</dbReference>
<keyword evidence="1" id="KW-0732">Signal</keyword>
<evidence type="ECO:0000256" key="1">
    <source>
        <dbReference type="SAM" id="SignalP"/>
    </source>
</evidence>